<reference evidence="3" key="1">
    <citation type="journal article" date="2019" name="Int. J. Syst. Evol. Microbiol.">
        <title>The Global Catalogue of Microorganisms (GCM) 10K type strain sequencing project: providing services to taxonomists for standard genome sequencing and annotation.</title>
        <authorList>
            <consortium name="The Broad Institute Genomics Platform"/>
            <consortium name="The Broad Institute Genome Sequencing Center for Infectious Disease"/>
            <person name="Wu L."/>
            <person name="Ma J."/>
        </authorList>
    </citation>
    <scope>NUCLEOTIDE SEQUENCE [LARGE SCALE GENOMIC DNA]</scope>
    <source>
        <strain evidence="3">JCM 18274</strain>
    </source>
</reference>
<proteinExistence type="predicted"/>
<evidence type="ECO:0000313" key="2">
    <source>
        <dbReference type="EMBL" id="GAA4886926.1"/>
    </source>
</evidence>
<accession>A0ABP9EU12</accession>
<sequence>MEATINNQSILNDPKELEGIVLKINTLLDVERIYLSQGTERNPFKYRMTIITSLLPRGIATQIQPVITSIFEDYPDYKYSFFSLQYVNQELHQGNLYFHNHCLDKYLVYKDTSLNAPWVLKTLDLEKVYEKAKTRFKRDISKVKSFKKGVKFYLNRKDHPQAAFMVHQTYELTYRMLESFITGSVKICHSISNHESYVEGYITPLKGVFSKHSEADKTLLKLLDDAYGSSRYTHHYTITEQEMQALNLRVSLFIKEVIRLFNQELLKFQNEVYYNATNITEANCPIKKTKKNSNKNYKKLKRIKELSKENFKLLTPIGGKHNGYYLNYVRVYDYVELFSTLKSMLNVSILALEGQQDLTLHIKNIESDVKTVLEFAKKLIPFEEAIYLDKMRELMLSKKERK</sequence>
<dbReference type="EMBL" id="BAABJH010000001">
    <property type="protein sequence ID" value="GAA4886926.1"/>
    <property type="molecule type" value="Genomic_DNA"/>
</dbReference>
<comment type="caution">
    <text evidence="2">The sequence shown here is derived from an EMBL/GenBank/DDBJ whole genome shotgun (WGS) entry which is preliminary data.</text>
</comment>
<dbReference type="Gene3D" id="1.20.120.330">
    <property type="entry name" value="Nucleotidyltransferases domain 2"/>
    <property type="match status" value="1"/>
</dbReference>
<name>A0ABP9EU12_9FLAO</name>
<dbReference type="RefSeq" id="WP_345272769.1">
    <property type="nucleotide sequence ID" value="NZ_BAABJH010000001.1"/>
</dbReference>
<dbReference type="InterPro" id="IPR007842">
    <property type="entry name" value="HEPN_dom"/>
</dbReference>
<dbReference type="PROSITE" id="PS50910">
    <property type="entry name" value="HEPN"/>
    <property type="match status" value="1"/>
</dbReference>
<gene>
    <name evidence="2" type="ORF">GCM10023311_08180</name>
</gene>
<dbReference type="SUPFAM" id="SSF81593">
    <property type="entry name" value="Nucleotidyltransferase substrate binding subunit/domain"/>
    <property type="match status" value="1"/>
</dbReference>
<protein>
    <recommendedName>
        <fullName evidence="1">HEPN domain-containing protein</fullName>
    </recommendedName>
</protein>
<keyword evidence="3" id="KW-1185">Reference proteome</keyword>
<organism evidence="2 3">
    <name type="scientific">Flaviramulus aquimarinus</name>
    <dbReference type="NCBI Taxonomy" id="1170456"/>
    <lineage>
        <taxon>Bacteria</taxon>
        <taxon>Pseudomonadati</taxon>
        <taxon>Bacteroidota</taxon>
        <taxon>Flavobacteriia</taxon>
        <taxon>Flavobacteriales</taxon>
        <taxon>Flavobacteriaceae</taxon>
        <taxon>Flaviramulus</taxon>
    </lineage>
</organism>
<feature type="domain" description="HEPN" evidence="1">
    <location>
        <begin position="140"/>
        <end position="260"/>
    </location>
</feature>
<dbReference type="Proteomes" id="UP001500433">
    <property type="component" value="Unassembled WGS sequence"/>
</dbReference>
<evidence type="ECO:0000313" key="3">
    <source>
        <dbReference type="Proteomes" id="UP001500433"/>
    </source>
</evidence>
<evidence type="ECO:0000259" key="1">
    <source>
        <dbReference type="PROSITE" id="PS50910"/>
    </source>
</evidence>